<dbReference type="Proteomes" id="UP000282930">
    <property type="component" value="Chromosome"/>
</dbReference>
<gene>
    <name evidence="1" type="ORF">ELD05_00910</name>
</gene>
<evidence type="ECO:0008006" key="3">
    <source>
        <dbReference type="Google" id="ProtNLM"/>
    </source>
</evidence>
<evidence type="ECO:0000313" key="1">
    <source>
        <dbReference type="EMBL" id="AZT91599.1"/>
    </source>
</evidence>
<accession>A0A3T0D9J5</accession>
<dbReference type="EMBL" id="CP034791">
    <property type="protein sequence ID" value="AZT91599.1"/>
    <property type="molecule type" value="Genomic_DNA"/>
</dbReference>
<dbReference type="KEGG" id="ccha:ELD05_00910"/>
<dbReference type="InterPro" id="IPR014942">
    <property type="entry name" value="AbiEii"/>
</dbReference>
<evidence type="ECO:0000313" key="2">
    <source>
        <dbReference type="Proteomes" id="UP000282930"/>
    </source>
</evidence>
<dbReference type="AlphaFoldDB" id="A0A3T0D9J5"/>
<sequence>MFFNVLEYQRYEVLNKIVKSDVIGEFYLGGGTGLALQLGHRVSEDFDFFSPIEFSSDYIIYKLEKVGDINILYSAKDTLHMLLDGVRVTWLYYPNPLLDNLVIPTEIKGLKIASKIDIGVMKLVAISSRGSKKDFIDLYCICQSGIKLEELVKFLPQKFPNKMVNLYHILMSLCYFDDADDEAMPKMFIRLDWDNVKRFFLDSCRKLIKLIEQ</sequence>
<name>A0A3T0D9J5_9FIRM</name>
<organism evidence="1 2">
    <name type="scientific">Caldicellulosiruptor changbaiensis</name>
    <dbReference type="NCBI Taxonomy" id="1222016"/>
    <lineage>
        <taxon>Bacteria</taxon>
        <taxon>Bacillati</taxon>
        <taxon>Bacillota</taxon>
        <taxon>Bacillota incertae sedis</taxon>
        <taxon>Caldicellulosiruptorales</taxon>
        <taxon>Caldicellulosiruptoraceae</taxon>
        <taxon>Caldicellulosiruptor</taxon>
    </lineage>
</organism>
<protein>
    <recommendedName>
        <fullName evidence="3">Nucleotidyl transferase AbiEii/AbiGii toxin family protein</fullName>
    </recommendedName>
</protein>
<proteinExistence type="predicted"/>
<reference evidence="1 2" key="1">
    <citation type="submission" date="2018-12" db="EMBL/GenBank/DDBJ databases">
        <title>Genome sequence from the cellulolytic species, Caldicellulosiruptor changbaiensis.</title>
        <authorList>
            <person name="Blumer-Schuette S.E."/>
            <person name="Mendoza C."/>
        </authorList>
    </citation>
    <scope>NUCLEOTIDE SEQUENCE [LARGE SCALE GENOMIC DNA]</scope>
    <source>
        <strain evidence="1 2">CBS-Z</strain>
    </source>
</reference>
<dbReference type="Pfam" id="PF08843">
    <property type="entry name" value="AbiEii"/>
    <property type="match status" value="1"/>
</dbReference>
<keyword evidence="2" id="KW-1185">Reference proteome</keyword>